<organism evidence="2 3">
    <name type="scientific">Streptomyces albiaxialis</name>
    <dbReference type="NCBI Taxonomy" id="329523"/>
    <lineage>
        <taxon>Bacteria</taxon>
        <taxon>Bacillati</taxon>
        <taxon>Actinomycetota</taxon>
        <taxon>Actinomycetes</taxon>
        <taxon>Kitasatosporales</taxon>
        <taxon>Streptomycetaceae</taxon>
        <taxon>Streptomyces</taxon>
    </lineage>
</organism>
<sequence>MSRRNELVEELRSHLRTLTGVLVDPDEDFFARGLVDSLRSLEIVVHVEREYGLSVEVDDLELDNFRTVDRIADFVLRKQAEHAPADVEEAST</sequence>
<keyword evidence="3" id="KW-1185">Reference proteome</keyword>
<name>A0ABP5ISX7_9ACTN</name>
<gene>
    <name evidence="2" type="ORF">GCM10009801_80440</name>
</gene>
<dbReference type="RefSeq" id="WP_344535729.1">
    <property type="nucleotide sequence ID" value="NZ_BAAAPE010000030.1"/>
</dbReference>
<dbReference type="PROSITE" id="PS50075">
    <property type="entry name" value="CARRIER"/>
    <property type="match status" value="1"/>
</dbReference>
<reference evidence="3" key="1">
    <citation type="journal article" date="2019" name="Int. J. Syst. Evol. Microbiol.">
        <title>The Global Catalogue of Microorganisms (GCM) 10K type strain sequencing project: providing services to taxonomists for standard genome sequencing and annotation.</title>
        <authorList>
            <consortium name="The Broad Institute Genomics Platform"/>
            <consortium name="The Broad Institute Genome Sequencing Center for Infectious Disease"/>
            <person name="Wu L."/>
            <person name="Ma J."/>
        </authorList>
    </citation>
    <scope>NUCLEOTIDE SEQUENCE [LARGE SCALE GENOMIC DNA]</scope>
    <source>
        <strain evidence="3">JCM 15478</strain>
    </source>
</reference>
<evidence type="ECO:0000313" key="3">
    <source>
        <dbReference type="Proteomes" id="UP001500016"/>
    </source>
</evidence>
<feature type="domain" description="Carrier" evidence="1">
    <location>
        <begin position="2"/>
        <end position="79"/>
    </location>
</feature>
<comment type="caution">
    <text evidence="2">The sequence shown here is derived from an EMBL/GenBank/DDBJ whole genome shotgun (WGS) entry which is preliminary data.</text>
</comment>
<evidence type="ECO:0000313" key="2">
    <source>
        <dbReference type="EMBL" id="GAA2104658.1"/>
    </source>
</evidence>
<dbReference type="InterPro" id="IPR009081">
    <property type="entry name" value="PP-bd_ACP"/>
</dbReference>
<dbReference type="SUPFAM" id="SSF47336">
    <property type="entry name" value="ACP-like"/>
    <property type="match status" value="1"/>
</dbReference>
<accession>A0ABP5ISX7</accession>
<protein>
    <submittedName>
        <fullName evidence="2">Phosphopantetheine-binding protein</fullName>
    </submittedName>
</protein>
<dbReference type="Pfam" id="PF00550">
    <property type="entry name" value="PP-binding"/>
    <property type="match status" value="1"/>
</dbReference>
<dbReference type="EMBL" id="BAAAPE010000030">
    <property type="protein sequence ID" value="GAA2104658.1"/>
    <property type="molecule type" value="Genomic_DNA"/>
</dbReference>
<proteinExistence type="predicted"/>
<evidence type="ECO:0000259" key="1">
    <source>
        <dbReference type="PROSITE" id="PS50075"/>
    </source>
</evidence>
<dbReference type="Proteomes" id="UP001500016">
    <property type="component" value="Unassembled WGS sequence"/>
</dbReference>
<dbReference type="Gene3D" id="1.10.1200.10">
    <property type="entry name" value="ACP-like"/>
    <property type="match status" value="1"/>
</dbReference>
<dbReference type="InterPro" id="IPR036736">
    <property type="entry name" value="ACP-like_sf"/>
</dbReference>